<gene>
    <name evidence="3" type="ORF">CEUSTIGMA_g3128.t1</name>
</gene>
<protein>
    <recommendedName>
        <fullName evidence="5">Plastid lipid-associated protein/fibrillin conserved domain-containing protein</fullName>
    </recommendedName>
</protein>
<dbReference type="Proteomes" id="UP000232323">
    <property type="component" value="Unassembled WGS sequence"/>
</dbReference>
<evidence type="ECO:0000256" key="1">
    <source>
        <dbReference type="SAM" id="Coils"/>
    </source>
</evidence>
<evidence type="ECO:0000256" key="2">
    <source>
        <dbReference type="SAM" id="MobiDB-lite"/>
    </source>
</evidence>
<proteinExistence type="predicted"/>
<dbReference type="OrthoDB" id="563312at2759"/>
<comment type="caution">
    <text evidence="3">The sequence shown here is derived from an EMBL/GenBank/DDBJ whole genome shotgun (WGS) entry which is preliminary data.</text>
</comment>
<sequence>MIPAAKQLYLNRAHRVSTQRRLNTSLVCNSFLDSLLQLFPGKRSRDEILLIESELQELTSLTSYGARATDYQRSDIELKVKEVARYGVNSPATSKELNGVWEVLYTSSPDAPGSPLAGPSGVINCTKAPLEKIDAAGAYDSIAEFKSLGVLDGSIQKKGRVKAVSSDKYQLAISEVTSKAWLGQAVVELSEESYEVQILYLGEEIRVIEIISEAYSDEPCLVILKKRGVERSKLVNADFNSMSKSTNARPGLATISERQALRQMALEREKERGLKIGKEREERISNQQSRSIDDNVKPVKPDRVQRSSKSVAVVEGPGGGDGLRVARNMLAGLREALNVSSLQTEDTNEAQSLMDVPARRLARARTKSSAEVTSPMLKVALRDRLSTGATSAEVFDELTQATLAVAEAENTVQKAQEKLKMAQAKVLEASRNLRQPQQR</sequence>
<feature type="coiled-coil region" evidence="1">
    <location>
        <begin position="398"/>
        <end position="432"/>
    </location>
</feature>
<name>A0A250WY24_9CHLO</name>
<keyword evidence="1" id="KW-0175">Coiled coil</keyword>
<feature type="compositionally biased region" description="Basic and acidic residues" evidence="2">
    <location>
        <begin position="291"/>
        <end position="305"/>
    </location>
</feature>
<evidence type="ECO:0000313" key="4">
    <source>
        <dbReference type="Proteomes" id="UP000232323"/>
    </source>
</evidence>
<reference evidence="3 4" key="1">
    <citation type="submission" date="2017-08" db="EMBL/GenBank/DDBJ databases">
        <title>Acidophilic green algal genome provides insights into adaptation to an acidic environment.</title>
        <authorList>
            <person name="Hirooka S."/>
            <person name="Hirose Y."/>
            <person name="Kanesaki Y."/>
            <person name="Higuchi S."/>
            <person name="Fujiwara T."/>
            <person name="Onuma R."/>
            <person name="Era A."/>
            <person name="Ohbayashi R."/>
            <person name="Uzuka A."/>
            <person name="Nozaki H."/>
            <person name="Yoshikawa H."/>
            <person name="Miyagishima S.Y."/>
        </authorList>
    </citation>
    <scope>NUCLEOTIDE SEQUENCE [LARGE SCALE GENOMIC DNA]</scope>
    <source>
        <strain evidence="3 4">NIES-2499</strain>
    </source>
</reference>
<accession>A0A250WY24</accession>
<evidence type="ECO:0000313" key="3">
    <source>
        <dbReference type="EMBL" id="GAX75685.1"/>
    </source>
</evidence>
<keyword evidence="4" id="KW-1185">Reference proteome</keyword>
<organism evidence="3 4">
    <name type="scientific">Chlamydomonas eustigma</name>
    <dbReference type="NCBI Taxonomy" id="1157962"/>
    <lineage>
        <taxon>Eukaryota</taxon>
        <taxon>Viridiplantae</taxon>
        <taxon>Chlorophyta</taxon>
        <taxon>core chlorophytes</taxon>
        <taxon>Chlorophyceae</taxon>
        <taxon>CS clade</taxon>
        <taxon>Chlamydomonadales</taxon>
        <taxon>Chlamydomonadaceae</taxon>
        <taxon>Chlamydomonas</taxon>
    </lineage>
</organism>
<feature type="compositionally biased region" description="Basic and acidic residues" evidence="2">
    <location>
        <begin position="271"/>
        <end position="284"/>
    </location>
</feature>
<feature type="region of interest" description="Disordered" evidence="2">
    <location>
        <begin position="271"/>
        <end position="316"/>
    </location>
</feature>
<dbReference type="AlphaFoldDB" id="A0A250WY24"/>
<evidence type="ECO:0008006" key="5">
    <source>
        <dbReference type="Google" id="ProtNLM"/>
    </source>
</evidence>
<dbReference type="EMBL" id="BEGY01000013">
    <property type="protein sequence ID" value="GAX75685.1"/>
    <property type="molecule type" value="Genomic_DNA"/>
</dbReference>